<evidence type="ECO:0000313" key="2">
    <source>
        <dbReference type="Proteomes" id="UP000464787"/>
    </source>
</evidence>
<keyword evidence="2" id="KW-1185">Reference proteome</keyword>
<dbReference type="KEGG" id="xyk:GT347_15750"/>
<sequence length="317" mass="34515">MNAAFPSSSAVSAGTVCKEAVIEQLPPAGDPVSLVPQELAPLQAGDPRHLESPAPEMLGTIFGYLSSPKDLAAVRGTSRKLQRAVAEQWTSASLVWMLQNASDLPEALERAVRETASMQRLILVLPALRTAILVLPALSPAQRRAWLSRLSEVVDARFPPGAPREQLHRLIDAVAQLERRPADPQRGRAAFDLLMAQFTELRPSPRQVLCRALAEAFEAGVFGDESGEAAEAPPDPRLTRMFHQLLARWSPGGGPMMGDHLLQAAERLHPSQSDLANWAVLGSLHHARERRSYMHSASAAAAARPIRRMLPELPDIH</sequence>
<evidence type="ECO:0008006" key="3">
    <source>
        <dbReference type="Google" id="ProtNLM"/>
    </source>
</evidence>
<reference evidence="1 2" key="1">
    <citation type="submission" date="2020-01" db="EMBL/GenBank/DDBJ databases">
        <title>Genome sequencing of strain KACC 21265.</title>
        <authorList>
            <person name="Heo J."/>
            <person name="Kim S.-J."/>
            <person name="Kim J.-S."/>
            <person name="Hong S.-B."/>
            <person name="Kwon S.-W."/>
        </authorList>
    </citation>
    <scope>NUCLEOTIDE SEQUENCE [LARGE SCALE GENOMIC DNA]</scope>
    <source>
        <strain evidence="1 2">KACC 21265</strain>
    </source>
</reference>
<gene>
    <name evidence="1" type="ORF">GT347_15750</name>
</gene>
<dbReference type="EMBL" id="CP047650">
    <property type="protein sequence ID" value="QHI99301.1"/>
    <property type="molecule type" value="Genomic_DNA"/>
</dbReference>
<organism evidence="1 2">
    <name type="scientific">Xylophilus rhododendri</name>
    <dbReference type="NCBI Taxonomy" id="2697032"/>
    <lineage>
        <taxon>Bacteria</taxon>
        <taxon>Pseudomonadati</taxon>
        <taxon>Pseudomonadota</taxon>
        <taxon>Betaproteobacteria</taxon>
        <taxon>Burkholderiales</taxon>
        <taxon>Xylophilus</taxon>
    </lineage>
</organism>
<dbReference type="AlphaFoldDB" id="A0A857J8A0"/>
<dbReference type="Proteomes" id="UP000464787">
    <property type="component" value="Chromosome"/>
</dbReference>
<protein>
    <recommendedName>
        <fullName evidence="3">F-box domain-containing protein</fullName>
    </recommendedName>
</protein>
<accession>A0A857J8A0</accession>
<evidence type="ECO:0000313" key="1">
    <source>
        <dbReference type="EMBL" id="QHI99301.1"/>
    </source>
</evidence>
<name>A0A857J8A0_9BURK</name>
<dbReference type="RefSeq" id="WP_160553094.1">
    <property type="nucleotide sequence ID" value="NZ_CP047650.1"/>
</dbReference>
<proteinExistence type="predicted"/>